<sequence length="84" mass="8885">CIKARNRGPDLGKKTPPKVGELSLCDGSIDAASLIRGKSSCIQRNLNNAFLSPPGGQFLCQLSVSIPKAICQAKLMDDVASQRS</sequence>
<accession>A0AAV6TJK4</accession>
<protein>
    <submittedName>
        <fullName evidence="1">Uncharacterized protein</fullName>
    </submittedName>
</protein>
<keyword evidence="2" id="KW-1185">Reference proteome</keyword>
<organism evidence="1 2">
    <name type="scientific">Oedothorax gibbosus</name>
    <dbReference type="NCBI Taxonomy" id="931172"/>
    <lineage>
        <taxon>Eukaryota</taxon>
        <taxon>Metazoa</taxon>
        <taxon>Ecdysozoa</taxon>
        <taxon>Arthropoda</taxon>
        <taxon>Chelicerata</taxon>
        <taxon>Arachnida</taxon>
        <taxon>Araneae</taxon>
        <taxon>Araneomorphae</taxon>
        <taxon>Entelegynae</taxon>
        <taxon>Araneoidea</taxon>
        <taxon>Linyphiidae</taxon>
        <taxon>Erigoninae</taxon>
        <taxon>Oedothorax</taxon>
    </lineage>
</organism>
<evidence type="ECO:0000313" key="1">
    <source>
        <dbReference type="EMBL" id="KAG8171940.1"/>
    </source>
</evidence>
<dbReference type="AlphaFoldDB" id="A0AAV6TJK4"/>
<proteinExistence type="predicted"/>
<dbReference type="Proteomes" id="UP000827092">
    <property type="component" value="Unassembled WGS sequence"/>
</dbReference>
<dbReference type="EMBL" id="JAFNEN010003357">
    <property type="protein sequence ID" value="KAG8171940.1"/>
    <property type="molecule type" value="Genomic_DNA"/>
</dbReference>
<feature type="non-terminal residue" evidence="1">
    <location>
        <position position="1"/>
    </location>
</feature>
<gene>
    <name evidence="1" type="ORF">JTE90_003162</name>
</gene>
<comment type="caution">
    <text evidence="1">The sequence shown here is derived from an EMBL/GenBank/DDBJ whole genome shotgun (WGS) entry which is preliminary data.</text>
</comment>
<name>A0AAV6TJK4_9ARAC</name>
<reference evidence="1 2" key="1">
    <citation type="journal article" date="2022" name="Nat. Ecol. Evol.">
        <title>A masculinizing supergene underlies an exaggerated male reproductive morph in a spider.</title>
        <authorList>
            <person name="Hendrickx F."/>
            <person name="De Corte Z."/>
            <person name="Sonet G."/>
            <person name="Van Belleghem S.M."/>
            <person name="Kostlbacher S."/>
            <person name="Vangestel C."/>
        </authorList>
    </citation>
    <scope>NUCLEOTIDE SEQUENCE [LARGE SCALE GENOMIC DNA]</scope>
    <source>
        <strain evidence="1">W744_W776</strain>
    </source>
</reference>
<evidence type="ECO:0000313" key="2">
    <source>
        <dbReference type="Proteomes" id="UP000827092"/>
    </source>
</evidence>